<dbReference type="InterPro" id="IPR041522">
    <property type="entry name" value="CdaR_GGDEF"/>
</dbReference>
<keyword evidence="5" id="KW-1185">Reference proteome</keyword>
<evidence type="ECO:0000313" key="4">
    <source>
        <dbReference type="EMBL" id="GAA1504318.1"/>
    </source>
</evidence>
<gene>
    <name evidence="4" type="primary">fasR</name>
    <name evidence="4" type="ORF">GCM10009690_03820</name>
</gene>
<accession>A0ABP4KJ83</accession>
<dbReference type="Proteomes" id="UP001500177">
    <property type="component" value="Unassembled WGS sequence"/>
</dbReference>
<dbReference type="EMBL" id="BAAALX010000001">
    <property type="protein sequence ID" value="GAA1504318.1"/>
    <property type="molecule type" value="Genomic_DNA"/>
</dbReference>
<dbReference type="PANTHER" id="PTHR33744:SF7">
    <property type="entry name" value="PUCR FAMILY TRANSCRIPTIONAL REGULATOR"/>
    <property type="match status" value="1"/>
</dbReference>
<dbReference type="Pfam" id="PF13556">
    <property type="entry name" value="HTH_30"/>
    <property type="match status" value="1"/>
</dbReference>
<comment type="caution">
    <text evidence="4">The sequence shown here is derived from an EMBL/GenBank/DDBJ whole genome shotgun (WGS) entry which is preliminary data.</text>
</comment>
<evidence type="ECO:0000256" key="1">
    <source>
        <dbReference type="ARBA" id="ARBA00006754"/>
    </source>
</evidence>
<dbReference type="PANTHER" id="PTHR33744">
    <property type="entry name" value="CARBOHYDRATE DIACID REGULATOR"/>
    <property type="match status" value="1"/>
</dbReference>
<reference evidence="5" key="1">
    <citation type="journal article" date="2019" name="Int. J. Syst. Evol. Microbiol.">
        <title>The Global Catalogue of Microorganisms (GCM) 10K type strain sequencing project: providing services to taxonomists for standard genome sequencing and annotation.</title>
        <authorList>
            <consortium name="The Broad Institute Genomics Platform"/>
            <consortium name="The Broad Institute Genome Sequencing Center for Infectious Disease"/>
            <person name="Wu L."/>
            <person name="Ma J."/>
        </authorList>
    </citation>
    <scope>NUCLEOTIDE SEQUENCE [LARGE SCALE GENOMIC DNA]</scope>
    <source>
        <strain evidence="5">JCM 13318</strain>
    </source>
</reference>
<dbReference type="Pfam" id="PF17853">
    <property type="entry name" value="GGDEF_2"/>
    <property type="match status" value="1"/>
</dbReference>
<evidence type="ECO:0000313" key="5">
    <source>
        <dbReference type="Proteomes" id="UP001500177"/>
    </source>
</evidence>
<dbReference type="Gene3D" id="1.10.10.2840">
    <property type="entry name" value="PucR C-terminal helix-turn-helix domain"/>
    <property type="match status" value="1"/>
</dbReference>
<sequence length="408" mass="44521">MLMMSDAETLRRRAETARRLRAGVGVLSSVTLQRLEAQLPWYRSMSSSDRSWVGLLAQSGISSFVDWYRKPDTNLRVVSDIFKTAPRDLIRAISLQQTLQLLKIVVEVVEERVPDIARPVEQPALREAVLVYSREIAFAAADVYARAAEARGSWDARLEAMVVDALVRGDSVDELASRTAAFGWQSEGPVCVIVGRAPQRSAKKGLDGIRRRASRWADDALVGIHDNRLLIVLGGVTELDDAVEDLSDCFGPSEVIVGPAVPGLAEAATSAKAAIRALKAATARPDSPRPVKADDLLPERALSGDQIALTELIERYYEPLTSGTGQLLKTVSAYVEFGSSLEATAKALSVHPNTVRYRLRKITDAIGLDPTTSRDAFVIHIALVYGRLSEDGVLSTNDKSHRERSSVH</sequence>
<feature type="domain" description="PucR C-terminal helix-turn-helix" evidence="2">
    <location>
        <begin position="327"/>
        <end position="383"/>
    </location>
</feature>
<evidence type="ECO:0000259" key="2">
    <source>
        <dbReference type="Pfam" id="PF13556"/>
    </source>
</evidence>
<name>A0ABP4KJ83_9MICO</name>
<feature type="domain" description="CdaR GGDEF-like" evidence="3">
    <location>
        <begin position="169"/>
        <end position="280"/>
    </location>
</feature>
<comment type="similarity">
    <text evidence="1">Belongs to the CdaR family.</text>
</comment>
<organism evidence="4 5">
    <name type="scientific">Brevibacterium permense</name>
    <dbReference type="NCBI Taxonomy" id="234834"/>
    <lineage>
        <taxon>Bacteria</taxon>
        <taxon>Bacillati</taxon>
        <taxon>Actinomycetota</taxon>
        <taxon>Actinomycetes</taxon>
        <taxon>Micrococcales</taxon>
        <taxon>Brevibacteriaceae</taxon>
        <taxon>Brevibacterium</taxon>
    </lineage>
</organism>
<dbReference type="InterPro" id="IPR025736">
    <property type="entry name" value="PucR_C-HTH_dom"/>
</dbReference>
<protein>
    <submittedName>
        <fullName evidence="4">Fatty acid biosynthesis transcriptional regulator FasR</fullName>
    </submittedName>
</protein>
<evidence type="ECO:0000259" key="3">
    <source>
        <dbReference type="Pfam" id="PF17853"/>
    </source>
</evidence>
<dbReference type="InterPro" id="IPR042070">
    <property type="entry name" value="PucR_C-HTH_sf"/>
</dbReference>
<dbReference type="InterPro" id="IPR051448">
    <property type="entry name" value="CdaR-like_regulators"/>
</dbReference>
<proteinExistence type="inferred from homology"/>